<dbReference type="Proteomes" id="UP000701698">
    <property type="component" value="Unassembled WGS sequence"/>
</dbReference>
<dbReference type="AlphaFoldDB" id="A0A955RPX5"/>
<evidence type="ECO:0000313" key="2">
    <source>
        <dbReference type="Proteomes" id="UP000701698"/>
    </source>
</evidence>
<organism evidence="1 2">
    <name type="scientific">candidate division WWE3 bacterium</name>
    <dbReference type="NCBI Taxonomy" id="2053526"/>
    <lineage>
        <taxon>Bacteria</taxon>
        <taxon>Katanobacteria</taxon>
    </lineage>
</organism>
<reference evidence="1" key="2">
    <citation type="journal article" date="2021" name="Microbiome">
        <title>Successional dynamics and alternative stable states in a saline activated sludge microbial community over 9 years.</title>
        <authorList>
            <person name="Wang Y."/>
            <person name="Ye J."/>
            <person name="Ju F."/>
            <person name="Liu L."/>
            <person name="Boyd J.A."/>
            <person name="Deng Y."/>
            <person name="Parks D.H."/>
            <person name="Jiang X."/>
            <person name="Yin X."/>
            <person name="Woodcroft B.J."/>
            <person name="Tyson G.W."/>
            <person name="Hugenholtz P."/>
            <person name="Polz M.F."/>
            <person name="Zhang T."/>
        </authorList>
    </citation>
    <scope>NUCLEOTIDE SEQUENCE</scope>
    <source>
        <strain evidence="1">HKST-UBA01</strain>
    </source>
</reference>
<dbReference type="EMBL" id="JAGQKX010000017">
    <property type="protein sequence ID" value="MCA9389983.1"/>
    <property type="molecule type" value="Genomic_DNA"/>
</dbReference>
<dbReference type="SUPFAM" id="SSF102405">
    <property type="entry name" value="MCP/YpsA-like"/>
    <property type="match status" value="1"/>
</dbReference>
<accession>A0A955RPX5</accession>
<dbReference type="Gene3D" id="3.40.50.450">
    <property type="match status" value="1"/>
</dbReference>
<dbReference type="PANTHER" id="PTHR43393">
    <property type="entry name" value="CYTOKININ RIBOSIDE 5'-MONOPHOSPHATE PHOSPHORIBOHYDROLASE"/>
    <property type="match status" value="1"/>
</dbReference>
<reference evidence="1" key="1">
    <citation type="submission" date="2020-04" db="EMBL/GenBank/DDBJ databases">
        <authorList>
            <person name="Zhang T."/>
        </authorList>
    </citation>
    <scope>NUCLEOTIDE SEQUENCE</scope>
    <source>
        <strain evidence="1">HKST-UBA01</strain>
    </source>
</reference>
<protein>
    <submittedName>
        <fullName evidence="1">LOG family protein</fullName>
    </submittedName>
</protein>
<dbReference type="InterPro" id="IPR041164">
    <property type="entry name" value="LDcluster4"/>
</dbReference>
<dbReference type="Pfam" id="PF18306">
    <property type="entry name" value="LDcluster4"/>
    <property type="match status" value="1"/>
</dbReference>
<name>A0A955RPX5_UNCKA</name>
<dbReference type="GO" id="GO:0005829">
    <property type="term" value="C:cytosol"/>
    <property type="evidence" value="ECO:0007669"/>
    <property type="project" value="TreeGrafter"/>
</dbReference>
<proteinExistence type="predicted"/>
<evidence type="ECO:0000313" key="1">
    <source>
        <dbReference type="EMBL" id="MCA9389983.1"/>
    </source>
</evidence>
<sequence length="200" mass="22212">MNVKKVAFLGFAESKPTDPEYKAAFETAKLVAENGYTVVNGGGPGVMRAATEGAHAGGGKAIGVTFYPKDLPHFEGRDKDNLFDEEVVTENYIERTLTMLNDVDIHIFFNGGSGTVSEFGMAWGLARIHYGAHKELILFGEFWHDILETFAENMRIRDEEVNLNYTMSGQHLYHIVDSSEDVLKILTDIKEGKNGHPKLT</sequence>
<gene>
    <name evidence="1" type="ORF">KC571_01150</name>
</gene>
<dbReference type="InterPro" id="IPR052341">
    <property type="entry name" value="LOG_family_nucleotidases"/>
</dbReference>
<dbReference type="PANTHER" id="PTHR43393:SF3">
    <property type="entry name" value="LYSINE DECARBOXYLASE-LIKE PROTEIN"/>
    <property type="match status" value="1"/>
</dbReference>
<comment type="caution">
    <text evidence="1">The sequence shown here is derived from an EMBL/GenBank/DDBJ whole genome shotgun (WGS) entry which is preliminary data.</text>
</comment>